<gene>
    <name evidence="14" type="ORF">GCE9029_03672</name>
</gene>
<dbReference type="Proteomes" id="UP000071641">
    <property type="component" value="Unassembled WGS sequence"/>
</dbReference>
<dbReference type="EMBL" id="FIZX01000002">
    <property type="protein sequence ID" value="CZF83165.1"/>
    <property type="molecule type" value="Genomic_DNA"/>
</dbReference>
<feature type="signal peptide" evidence="12">
    <location>
        <begin position="1"/>
        <end position="20"/>
    </location>
</feature>
<dbReference type="SUPFAM" id="SSF74653">
    <property type="entry name" value="TolA/TonB C-terminal domain"/>
    <property type="match status" value="1"/>
</dbReference>
<keyword evidence="15" id="KW-1185">Reference proteome</keyword>
<evidence type="ECO:0000256" key="3">
    <source>
        <dbReference type="ARBA" id="ARBA00022448"/>
    </source>
</evidence>
<dbReference type="RefSeq" id="WP_062665416.1">
    <property type="nucleotide sequence ID" value="NZ_FIZX01000002.1"/>
</dbReference>
<evidence type="ECO:0000313" key="15">
    <source>
        <dbReference type="Proteomes" id="UP000071641"/>
    </source>
</evidence>
<proteinExistence type="inferred from homology"/>
<dbReference type="AlphaFoldDB" id="A0A128F9H9"/>
<feature type="chain" id="PRO_5007282210" description="Protein TonB" evidence="12">
    <location>
        <begin position="21"/>
        <end position="219"/>
    </location>
</feature>
<reference evidence="15" key="1">
    <citation type="submission" date="2016-02" db="EMBL/GenBank/DDBJ databases">
        <authorList>
            <person name="Rodrigo-Torres Lidia"/>
            <person name="Arahal R.David."/>
        </authorList>
    </citation>
    <scope>NUCLEOTIDE SEQUENCE [LARGE SCALE GENOMIC DNA]</scope>
    <source>
        <strain evidence="15">CECT 9029</strain>
    </source>
</reference>
<dbReference type="GO" id="GO:0031992">
    <property type="term" value="F:energy transducer activity"/>
    <property type="evidence" value="ECO:0007669"/>
    <property type="project" value="InterPro"/>
</dbReference>
<evidence type="ECO:0000256" key="8">
    <source>
        <dbReference type="ARBA" id="ARBA00022989"/>
    </source>
</evidence>
<evidence type="ECO:0000256" key="11">
    <source>
        <dbReference type="SAM" id="MobiDB-lite"/>
    </source>
</evidence>
<dbReference type="GO" id="GO:0015891">
    <property type="term" value="P:siderophore transport"/>
    <property type="evidence" value="ECO:0007669"/>
    <property type="project" value="InterPro"/>
</dbReference>
<dbReference type="GO" id="GO:0015031">
    <property type="term" value="P:protein transport"/>
    <property type="evidence" value="ECO:0007669"/>
    <property type="project" value="UniProtKB-UniRule"/>
</dbReference>
<comment type="similarity">
    <text evidence="2 10">Belongs to the TonB family.</text>
</comment>
<organism evidence="14 15">
    <name type="scientific">Grimontia celer</name>
    <dbReference type="NCBI Taxonomy" id="1796497"/>
    <lineage>
        <taxon>Bacteria</taxon>
        <taxon>Pseudomonadati</taxon>
        <taxon>Pseudomonadota</taxon>
        <taxon>Gammaproteobacteria</taxon>
        <taxon>Vibrionales</taxon>
        <taxon>Vibrionaceae</taxon>
        <taxon>Grimontia</taxon>
    </lineage>
</organism>
<evidence type="ECO:0000256" key="6">
    <source>
        <dbReference type="ARBA" id="ARBA00022692"/>
    </source>
</evidence>
<dbReference type="InterPro" id="IPR003538">
    <property type="entry name" value="TonB"/>
</dbReference>
<dbReference type="PROSITE" id="PS52015">
    <property type="entry name" value="TONB_CTD"/>
    <property type="match status" value="1"/>
</dbReference>
<feature type="domain" description="TonB C-terminal" evidence="13">
    <location>
        <begin position="127"/>
        <end position="219"/>
    </location>
</feature>
<comment type="function">
    <text evidence="10">Interacts with outer membrane receptor proteins that carry out high-affinity binding and energy dependent uptake into the periplasmic space of specific substrates. It could act to transduce energy from the cytoplasmic membrane to specific energy-requiring processes in the outer membrane, resulting in the release into the periplasm of ligands bound by these outer membrane proteins.</text>
</comment>
<keyword evidence="9" id="KW-0472">Membrane</keyword>
<dbReference type="PANTHER" id="PTHR33446:SF14">
    <property type="entry name" value="PROTEIN TONB"/>
    <property type="match status" value="1"/>
</dbReference>
<dbReference type="GO" id="GO:0005886">
    <property type="term" value="C:plasma membrane"/>
    <property type="evidence" value="ECO:0007669"/>
    <property type="project" value="UniProtKB-SubCell"/>
</dbReference>
<evidence type="ECO:0000256" key="2">
    <source>
        <dbReference type="ARBA" id="ARBA00006555"/>
    </source>
</evidence>
<keyword evidence="8" id="KW-1133">Transmembrane helix</keyword>
<dbReference type="GO" id="GO:0055085">
    <property type="term" value="P:transmembrane transport"/>
    <property type="evidence" value="ECO:0007669"/>
    <property type="project" value="InterPro"/>
</dbReference>
<evidence type="ECO:0000256" key="9">
    <source>
        <dbReference type="ARBA" id="ARBA00023136"/>
    </source>
</evidence>
<evidence type="ECO:0000313" key="14">
    <source>
        <dbReference type="EMBL" id="CZF83165.1"/>
    </source>
</evidence>
<dbReference type="FunFam" id="3.30.1150.10:FF:000006">
    <property type="entry name" value="Protein TonB"/>
    <property type="match status" value="1"/>
</dbReference>
<evidence type="ECO:0000256" key="10">
    <source>
        <dbReference type="RuleBase" id="RU362123"/>
    </source>
</evidence>
<feature type="compositionally biased region" description="Pro residues" evidence="11">
    <location>
        <begin position="61"/>
        <end position="72"/>
    </location>
</feature>
<dbReference type="STRING" id="1796497.GCE9029_03672"/>
<dbReference type="GO" id="GO:0030288">
    <property type="term" value="C:outer membrane-bounded periplasmic space"/>
    <property type="evidence" value="ECO:0007669"/>
    <property type="project" value="InterPro"/>
</dbReference>
<dbReference type="PRINTS" id="PR01374">
    <property type="entry name" value="TONBPROTEIN"/>
</dbReference>
<dbReference type="InterPro" id="IPR051045">
    <property type="entry name" value="TonB-dependent_transducer"/>
</dbReference>
<comment type="subcellular location">
    <subcellularLocation>
        <location evidence="1 10">Cell inner membrane</location>
        <topology evidence="1 10">Single-pass membrane protein</topology>
        <orientation evidence="1 10">Periplasmic side</orientation>
    </subcellularLocation>
</comment>
<evidence type="ECO:0000256" key="12">
    <source>
        <dbReference type="SAM" id="SignalP"/>
    </source>
</evidence>
<feature type="region of interest" description="Disordered" evidence="11">
    <location>
        <begin position="51"/>
        <end position="83"/>
    </location>
</feature>
<dbReference type="Pfam" id="PF03544">
    <property type="entry name" value="TonB_C"/>
    <property type="match status" value="1"/>
</dbReference>
<dbReference type="OrthoDB" id="1628901at2"/>
<evidence type="ECO:0000256" key="7">
    <source>
        <dbReference type="ARBA" id="ARBA00022927"/>
    </source>
</evidence>
<sequence>MLRMLLALPMGLLSAFGLFALMATMVAAPSGSPKDEDLPFAFDVFMTEPESEIERRDRVAPPKPDVPPPPPSMQMSAPTAAATTPSIQPVMPDIAMDMQVDGMSINMPAIKAAPAPAVGELTPSFGQGNQAAMPLVRVQPSYPAKALRRGIEGYVIVSFTINQEGRPTGMKVIEASPKRIFDREALRALKKWKYTPLLIDGKPVSQPGQTVKLEFALTK</sequence>
<keyword evidence="10" id="KW-0735">Signal-anchor</keyword>
<keyword evidence="12" id="KW-0732">Signal</keyword>
<evidence type="ECO:0000256" key="4">
    <source>
        <dbReference type="ARBA" id="ARBA00022475"/>
    </source>
</evidence>
<name>A0A128F9H9_9GAMM</name>
<dbReference type="PANTHER" id="PTHR33446">
    <property type="entry name" value="PROTEIN TONB-RELATED"/>
    <property type="match status" value="1"/>
</dbReference>
<evidence type="ECO:0000256" key="5">
    <source>
        <dbReference type="ARBA" id="ARBA00022519"/>
    </source>
</evidence>
<evidence type="ECO:0000256" key="1">
    <source>
        <dbReference type="ARBA" id="ARBA00004383"/>
    </source>
</evidence>
<evidence type="ECO:0000259" key="13">
    <source>
        <dbReference type="PROSITE" id="PS52015"/>
    </source>
</evidence>
<protein>
    <recommendedName>
        <fullName evidence="10">Protein TonB</fullName>
    </recommendedName>
</protein>
<keyword evidence="7 10" id="KW-0653">Protein transport</keyword>
<accession>A0A128F9H9</accession>
<keyword evidence="3 10" id="KW-0813">Transport</keyword>
<dbReference type="InterPro" id="IPR037682">
    <property type="entry name" value="TonB_C"/>
</dbReference>
<keyword evidence="6" id="KW-0812">Transmembrane</keyword>
<feature type="compositionally biased region" description="Low complexity" evidence="11">
    <location>
        <begin position="73"/>
        <end position="83"/>
    </location>
</feature>
<dbReference type="InterPro" id="IPR006260">
    <property type="entry name" value="TonB/TolA_C"/>
</dbReference>
<keyword evidence="5 10" id="KW-0997">Cell inner membrane</keyword>
<keyword evidence="4 10" id="KW-1003">Cell membrane</keyword>
<dbReference type="NCBIfam" id="TIGR01352">
    <property type="entry name" value="tonB_Cterm"/>
    <property type="match status" value="1"/>
</dbReference>
<dbReference type="Gene3D" id="3.30.1150.10">
    <property type="match status" value="1"/>
</dbReference>